<dbReference type="Gene3D" id="3.40.50.2300">
    <property type="match status" value="1"/>
</dbReference>
<dbReference type="Gene3D" id="2.60.40.10">
    <property type="entry name" value="Immunoglobulins"/>
    <property type="match status" value="1"/>
</dbReference>
<name>A0A3E4VWG7_9BACT</name>
<dbReference type="InterPro" id="IPR011047">
    <property type="entry name" value="Quinoprotein_ADH-like_sf"/>
</dbReference>
<evidence type="ECO:0000259" key="8">
    <source>
        <dbReference type="PROSITE" id="PS01124"/>
    </source>
</evidence>
<dbReference type="Proteomes" id="UP000260780">
    <property type="component" value="Unassembled WGS sequence"/>
</dbReference>
<evidence type="ECO:0000256" key="2">
    <source>
        <dbReference type="ARBA" id="ARBA00012438"/>
    </source>
</evidence>
<dbReference type="InterPro" id="IPR013783">
    <property type="entry name" value="Ig-like_fold"/>
</dbReference>
<dbReference type="GO" id="GO:0000155">
    <property type="term" value="F:phosphorelay sensor kinase activity"/>
    <property type="evidence" value="ECO:0007669"/>
    <property type="project" value="InterPro"/>
</dbReference>
<dbReference type="InterPro" id="IPR036097">
    <property type="entry name" value="HisK_dim/P_sf"/>
</dbReference>
<evidence type="ECO:0000256" key="3">
    <source>
        <dbReference type="ARBA" id="ARBA00022553"/>
    </source>
</evidence>
<dbReference type="SUPFAM" id="SSF63829">
    <property type="entry name" value="Calcium-dependent phosphotriesterase"/>
    <property type="match status" value="1"/>
</dbReference>
<dbReference type="SMART" id="SM00342">
    <property type="entry name" value="HTH_ARAC"/>
    <property type="match status" value="1"/>
</dbReference>
<dbReference type="InterPro" id="IPR011006">
    <property type="entry name" value="CheY-like_superfamily"/>
</dbReference>
<dbReference type="EMBL" id="QSTF01000072">
    <property type="protein sequence ID" value="RGM34288.1"/>
    <property type="molecule type" value="Genomic_DNA"/>
</dbReference>
<dbReference type="Pfam" id="PF02518">
    <property type="entry name" value="HATPase_c"/>
    <property type="match status" value="1"/>
</dbReference>
<evidence type="ECO:0000256" key="5">
    <source>
        <dbReference type="ARBA" id="ARBA00023125"/>
    </source>
</evidence>
<dbReference type="GO" id="GO:0003700">
    <property type="term" value="F:DNA-binding transcription factor activity"/>
    <property type="evidence" value="ECO:0007669"/>
    <property type="project" value="InterPro"/>
</dbReference>
<gene>
    <name evidence="11" type="ORF">DXC17_16740</name>
</gene>
<dbReference type="Gene3D" id="1.10.10.60">
    <property type="entry name" value="Homeodomain-like"/>
    <property type="match status" value="1"/>
</dbReference>
<evidence type="ECO:0000259" key="10">
    <source>
        <dbReference type="PROSITE" id="PS50110"/>
    </source>
</evidence>
<dbReference type="SUPFAM" id="SSF55874">
    <property type="entry name" value="ATPase domain of HSP90 chaperone/DNA topoisomerase II/histidine kinase"/>
    <property type="match status" value="1"/>
</dbReference>
<dbReference type="Pfam" id="PF12833">
    <property type="entry name" value="HTH_18"/>
    <property type="match status" value="1"/>
</dbReference>
<dbReference type="SUPFAM" id="SSF46689">
    <property type="entry name" value="Homeodomain-like"/>
    <property type="match status" value="1"/>
</dbReference>
<dbReference type="SUPFAM" id="SSF52172">
    <property type="entry name" value="CheY-like"/>
    <property type="match status" value="1"/>
</dbReference>
<keyword evidence="4" id="KW-0805">Transcription regulation</keyword>
<dbReference type="CDD" id="cd00156">
    <property type="entry name" value="REC"/>
    <property type="match status" value="1"/>
</dbReference>
<dbReference type="Pfam" id="PF07495">
    <property type="entry name" value="Y_Y_Y"/>
    <property type="match status" value="1"/>
</dbReference>
<evidence type="ECO:0000313" key="12">
    <source>
        <dbReference type="Proteomes" id="UP000260780"/>
    </source>
</evidence>
<dbReference type="InterPro" id="IPR003661">
    <property type="entry name" value="HisK_dim/P_dom"/>
</dbReference>
<keyword evidence="3 7" id="KW-0597">Phosphoprotein</keyword>
<feature type="domain" description="Histidine kinase" evidence="9">
    <location>
        <begin position="857"/>
        <end position="1092"/>
    </location>
</feature>
<dbReference type="Gene3D" id="3.30.565.10">
    <property type="entry name" value="Histidine kinase-like ATPase, C-terminal domain"/>
    <property type="match status" value="1"/>
</dbReference>
<dbReference type="SUPFAM" id="SSF47384">
    <property type="entry name" value="Homodimeric domain of signal transducing histidine kinase"/>
    <property type="match status" value="1"/>
</dbReference>
<keyword evidence="6" id="KW-0804">Transcription</keyword>
<dbReference type="PROSITE" id="PS01124">
    <property type="entry name" value="HTH_ARAC_FAMILY_2"/>
    <property type="match status" value="1"/>
</dbReference>
<dbReference type="PROSITE" id="PS00041">
    <property type="entry name" value="HTH_ARAC_FAMILY_1"/>
    <property type="match status" value="1"/>
</dbReference>
<dbReference type="PANTHER" id="PTHR43547">
    <property type="entry name" value="TWO-COMPONENT HISTIDINE KINASE"/>
    <property type="match status" value="1"/>
</dbReference>
<evidence type="ECO:0000256" key="1">
    <source>
        <dbReference type="ARBA" id="ARBA00000085"/>
    </source>
</evidence>
<proteinExistence type="predicted"/>
<sequence>MFIKSSILLLFPSILFILHSKNYTMKHLLLCLVLLSSIYHQVYATKNNYNFQYITLNEGLSHADANTIIKDNKGFLWIGTYSGLNRFDGIHIKSYYNNLEGAERPNANRILDMDISDDGIIWIGSAYGIYSFDTNTETFTNYQAKDNLNNKAIWKIIIQTQYIYLQDKNNKIHLYKIDKKQHQLIPINHEINHKPIQTIHKDNKHNVWSVSSDKITVIYPDLSTKEYKRPAINHNINCILIDTSTNKALFAANGEIYHYTISKNQFKYNNKTILTNIPIISDIKKETENDYWIGTQNGLFKLNINNNTFEYIDTESGPFKLKSKHINRLLIDDTGTLFIATYAGGVNYTNLRPFLKTIYQTADKQFSFIGETVRDIDEYQKYLFIGTHTNGILQLNKDTYNVVRHIKTNNCIADNNIRSMAIDQDEGLLWIAHGKGLEVINIHTGVNVTTSKIKKIMPQKAVTYLSIDKFHNVWAFDDKGIFALRKEKDTFYPTYLKPDIIKKIIDNNTECVFLSCDNTRPEIYFSTQNAFFRLVINKEAEIINIAKYQHDEKNNQSLKSNFISSIYRENDSILWVGHIGDALSRITFLSQNTYKAQNYPIDEIYNFKDFEEIQADKFGNLWIAGNGLLVFNLKEKKYRMLATSENHSINSYKLRAGYKSIDGTIYIGGNNGFTIIPPTPFNDEKNVAKPEVTDIYVNNKPLNLPYSAANVKSLTLKYNENNLTFYCSTMNYVYAPACKIKYQLKGADKTYKINKNASLPINYVNMAPGKYEFEVYACNNNDQWNSHPRKIQITILPPWWLSLPAKIVYGILFFITLYSIYRYLMRVNNLKHQILIQKIEQEQTEKINKMQLQLFTNISHELRGPLSLIIGIEEQMQKQISNIHTLNLLKVLHKNTSRLLQLINELMDFRKAKSNSFKLMVQSFDCTAYIRSIAQEFKSIAEHNNIDYRIITPHIPIKVYSDPILLEKIILNLLNNAFKYCNSGIIEIELAEKMDINNETLKNRTEILSGYKAKAYFYIRIKDTGIGISAESIDKVFDRYYQIEDSEHDQHLGSGVGLALVKELVLLHKGSLTLYSERNKGCEFILCFPADIQDYSSNEIKQQEKEISISSFSTDHLKKKQNTLPEENKPSPNTKLPILLIVEDNPEIQTFLRNSLSQQYNIITANHGQDAIEILKKHIPDIILSDLMMPVMNGNQLCATIKANPQFSDIPFILLTGKDTLQAQEESMKCGADVFLRKPTSINVLQDTLQNQLMRSKKIQQKISHNYPQMAIYNRLTSEETELAQKIISIINKNISNPELDANQISNLMGISRSGLYLKTKNIFNVSIIELVREIRLTKAIQIMCEGNHSMAEIASKVGFLNQSYFTASFKKKYNMTPTQYIKQLKNETNKS</sequence>
<dbReference type="SMART" id="SM00387">
    <property type="entry name" value="HATPase_c"/>
    <property type="match status" value="1"/>
</dbReference>
<dbReference type="SMART" id="SM00448">
    <property type="entry name" value="REC"/>
    <property type="match status" value="1"/>
</dbReference>
<dbReference type="InterPro" id="IPR009057">
    <property type="entry name" value="Homeodomain-like_sf"/>
</dbReference>
<dbReference type="InterPro" id="IPR018062">
    <property type="entry name" value="HTH_AraC-typ_CS"/>
</dbReference>
<accession>A0A3E4VWG7</accession>
<dbReference type="Pfam" id="PF00512">
    <property type="entry name" value="HisKA"/>
    <property type="match status" value="1"/>
</dbReference>
<dbReference type="InterPro" id="IPR005467">
    <property type="entry name" value="His_kinase_dom"/>
</dbReference>
<feature type="domain" description="Response regulatory" evidence="10">
    <location>
        <begin position="1138"/>
        <end position="1253"/>
    </location>
</feature>
<evidence type="ECO:0000256" key="4">
    <source>
        <dbReference type="ARBA" id="ARBA00023015"/>
    </source>
</evidence>
<dbReference type="InterPro" id="IPR018060">
    <property type="entry name" value="HTH_AraC"/>
</dbReference>
<dbReference type="PROSITE" id="PS50110">
    <property type="entry name" value="RESPONSE_REGULATORY"/>
    <property type="match status" value="1"/>
</dbReference>
<feature type="domain" description="HTH araC/xylS-type" evidence="8">
    <location>
        <begin position="1285"/>
        <end position="1384"/>
    </location>
</feature>
<dbReference type="PANTHER" id="PTHR43547:SF2">
    <property type="entry name" value="HYBRID SIGNAL TRANSDUCTION HISTIDINE KINASE C"/>
    <property type="match status" value="1"/>
</dbReference>
<dbReference type="SMART" id="SM00388">
    <property type="entry name" value="HisKA"/>
    <property type="match status" value="1"/>
</dbReference>
<comment type="catalytic activity">
    <reaction evidence="1">
        <text>ATP + protein L-histidine = ADP + protein N-phospho-L-histidine.</text>
        <dbReference type="EC" id="2.7.13.3"/>
    </reaction>
</comment>
<dbReference type="GO" id="GO:0043565">
    <property type="term" value="F:sequence-specific DNA binding"/>
    <property type="evidence" value="ECO:0007669"/>
    <property type="project" value="InterPro"/>
</dbReference>
<dbReference type="Gene3D" id="1.10.287.130">
    <property type="match status" value="1"/>
</dbReference>
<reference evidence="11 12" key="1">
    <citation type="submission" date="2018-08" db="EMBL/GenBank/DDBJ databases">
        <title>A genome reference for cultivated species of the human gut microbiota.</title>
        <authorList>
            <person name="Zou Y."/>
            <person name="Xue W."/>
            <person name="Luo G."/>
        </authorList>
    </citation>
    <scope>NUCLEOTIDE SEQUENCE [LARGE SCALE GENOMIC DNA]</scope>
    <source>
        <strain evidence="11 12">OM08-14</strain>
    </source>
</reference>
<dbReference type="PRINTS" id="PR00344">
    <property type="entry name" value="BCTRLSENSOR"/>
</dbReference>
<keyword evidence="5" id="KW-0238">DNA-binding</keyword>
<dbReference type="InterPro" id="IPR004358">
    <property type="entry name" value="Sig_transdc_His_kin-like_C"/>
</dbReference>
<comment type="caution">
    <text evidence="11">The sequence shown here is derived from an EMBL/GenBank/DDBJ whole genome shotgun (WGS) entry which is preliminary data.</text>
</comment>
<dbReference type="SUPFAM" id="SSF50998">
    <property type="entry name" value="Quinoprotein alcohol dehydrogenase-like"/>
    <property type="match status" value="1"/>
</dbReference>
<evidence type="ECO:0000259" key="9">
    <source>
        <dbReference type="PROSITE" id="PS50109"/>
    </source>
</evidence>
<dbReference type="Pfam" id="PF00072">
    <property type="entry name" value="Response_reg"/>
    <property type="match status" value="1"/>
</dbReference>
<protein>
    <recommendedName>
        <fullName evidence="2">histidine kinase</fullName>
        <ecNumber evidence="2">2.7.13.3</ecNumber>
    </recommendedName>
</protein>
<dbReference type="InterPro" id="IPR003594">
    <property type="entry name" value="HATPase_dom"/>
</dbReference>
<organism evidence="11 12">
    <name type="scientific">Phocaeicola plebeius</name>
    <dbReference type="NCBI Taxonomy" id="310297"/>
    <lineage>
        <taxon>Bacteria</taxon>
        <taxon>Pseudomonadati</taxon>
        <taxon>Bacteroidota</taxon>
        <taxon>Bacteroidia</taxon>
        <taxon>Bacteroidales</taxon>
        <taxon>Bacteroidaceae</taxon>
        <taxon>Phocaeicola</taxon>
    </lineage>
</organism>
<dbReference type="PROSITE" id="PS50109">
    <property type="entry name" value="HIS_KIN"/>
    <property type="match status" value="1"/>
</dbReference>
<evidence type="ECO:0000256" key="7">
    <source>
        <dbReference type="PROSITE-ProRule" id="PRU00169"/>
    </source>
</evidence>
<dbReference type="InterPro" id="IPR015943">
    <property type="entry name" value="WD40/YVTN_repeat-like_dom_sf"/>
</dbReference>
<dbReference type="InterPro" id="IPR011123">
    <property type="entry name" value="Y_Y_Y"/>
</dbReference>
<feature type="modified residue" description="4-aspartylphosphate" evidence="7">
    <location>
        <position position="1186"/>
    </location>
</feature>
<dbReference type="InterPro" id="IPR001789">
    <property type="entry name" value="Sig_transdc_resp-reg_receiver"/>
</dbReference>
<evidence type="ECO:0000313" key="11">
    <source>
        <dbReference type="EMBL" id="RGM34288.1"/>
    </source>
</evidence>
<dbReference type="Gene3D" id="2.130.10.10">
    <property type="entry name" value="YVTN repeat-like/Quinoprotein amine dehydrogenase"/>
    <property type="match status" value="2"/>
</dbReference>
<evidence type="ECO:0000256" key="6">
    <source>
        <dbReference type="ARBA" id="ARBA00023163"/>
    </source>
</evidence>
<dbReference type="CDD" id="cd00082">
    <property type="entry name" value="HisKA"/>
    <property type="match status" value="1"/>
</dbReference>
<dbReference type="InterPro" id="IPR036890">
    <property type="entry name" value="HATPase_C_sf"/>
</dbReference>
<dbReference type="EC" id="2.7.13.3" evidence="2"/>